<organism evidence="7 8">
    <name type="scientific">Somion occarium</name>
    <dbReference type="NCBI Taxonomy" id="3059160"/>
    <lineage>
        <taxon>Eukaryota</taxon>
        <taxon>Fungi</taxon>
        <taxon>Dikarya</taxon>
        <taxon>Basidiomycota</taxon>
        <taxon>Agaricomycotina</taxon>
        <taxon>Agaricomycetes</taxon>
        <taxon>Polyporales</taxon>
        <taxon>Cerrenaceae</taxon>
        <taxon>Somion</taxon>
    </lineage>
</organism>
<dbReference type="InterPro" id="IPR050339">
    <property type="entry name" value="CC_SR_Kinase"/>
</dbReference>
<evidence type="ECO:0000256" key="1">
    <source>
        <dbReference type="ARBA" id="ARBA00022679"/>
    </source>
</evidence>
<dbReference type="Pfam" id="PF00069">
    <property type="entry name" value="Pkinase"/>
    <property type="match status" value="1"/>
</dbReference>
<gene>
    <name evidence="7" type="ORF">GFSPODELE1_LOCUS7722</name>
</gene>
<accession>A0ABP1DSY8</accession>
<dbReference type="Proteomes" id="UP001497453">
    <property type="component" value="Chromosome 5"/>
</dbReference>
<comment type="similarity">
    <text evidence="5">Belongs to the protein kinase superfamily. Ser/Thr protein kinase family. GCN2 subfamily.</text>
</comment>
<keyword evidence="3" id="KW-0418">Kinase</keyword>
<dbReference type="SUPFAM" id="SSF56112">
    <property type="entry name" value="Protein kinase-like (PK-like)"/>
    <property type="match status" value="1"/>
</dbReference>
<sequence length="293" mass="33486">MIPVWRLAKSKVDFDSDNGLLKIWYQTDQGQFYVEFRDGGEGSLAGDVIRFGRDIPEYNRSLLINGNLVVRDIPRPDYFDRYADWEGDEEDVSEELALLPIIKVDQSQHFVKVPKYKGEISTLLRCRGSSHVVHLLGKSEDDKLVFNRCTPCFEYIAGRNRTKTLIKSWMLQLVDGVAFLHSQGIIHRDLKGLNILFDEAGRVVICDLECHWADLMYLADECKGYKNFTAASDVYALGGCLWYFCYANTPLISVIQFIVPPPFNTVLEACHCKCPEDRPSIAELHHMLEVLEV</sequence>
<keyword evidence="8" id="KW-1185">Reference proteome</keyword>
<dbReference type="PROSITE" id="PS50011">
    <property type="entry name" value="PROTEIN_KINASE_DOM"/>
    <property type="match status" value="1"/>
</dbReference>
<evidence type="ECO:0000256" key="4">
    <source>
        <dbReference type="ARBA" id="ARBA00022840"/>
    </source>
</evidence>
<evidence type="ECO:0000313" key="8">
    <source>
        <dbReference type="Proteomes" id="UP001497453"/>
    </source>
</evidence>
<evidence type="ECO:0000256" key="5">
    <source>
        <dbReference type="ARBA" id="ARBA00037982"/>
    </source>
</evidence>
<reference evidence="8" key="1">
    <citation type="submission" date="2024-04" db="EMBL/GenBank/DDBJ databases">
        <authorList>
            <person name="Shaw F."/>
            <person name="Minotto A."/>
        </authorList>
    </citation>
    <scope>NUCLEOTIDE SEQUENCE [LARGE SCALE GENOMIC DNA]</scope>
</reference>
<dbReference type="InterPro" id="IPR011009">
    <property type="entry name" value="Kinase-like_dom_sf"/>
</dbReference>
<evidence type="ECO:0000256" key="2">
    <source>
        <dbReference type="ARBA" id="ARBA00022741"/>
    </source>
</evidence>
<evidence type="ECO:0000313" key="7">
    <source>
        <dbReference type="EMBL" id="CAL1710228.1"/>
    </source>
</evidence>
<dbReference type="PROSITE" id="PS00108">
    <property type="entry name" value="PROTEIN_KINASE_ST"/>
    <property type="match status" value="1"/>
</dbReference>
<dbReference type="PANTHER" id="PTHR11042:SF91">
    <property type="entry name" value="EUKARYOTIC TRANSLATION INITIATION FACTOR 2-ALPHA KINASE"/>
    <property type="match status" value="1"/>
</dbReference>
<dbReference type="InterPro" id="IPR008271">
    <property type="entry name" value="Ser/Thr_kinase_AS"/>
</dbReference>
<proteinExistence type="inferred from homology"/>
<evidence type="ECO:0000256" key="3">
    <source>
        <dbReference type="ARBA" id="ARBA00022777"/>
    </source>
</evidence>
<keyword evidence="2" id="KW-0547">Nucleotide-binding</keyword>
<dbReference type="CDD" id="cd00180">
    <property type="entry name" value="PKc"/>
    <property type="match status" value="1"/>
</dbReference>
<keyword evidence="4" id="KW-0067">ATP-binding</keyword>
<dbReference type="InterPro" id="IPR000719">
    <property type="entry name" value="Prot_kinase_dom"/>
</dbReference>
<name>A0ABP1DSY8_9APHY</name>
<protein>
    <recommendedName>
        <fullName evidence="6">Protein kinase domain-containing protein</fullName>
    </recommendedName>
</protein>
<dbReference type="SMART" id="SM00220">
    <property type="entry name" value="S_TKc"/>
    <property type="match status" value="1"/>
</dbReference>
<keyword evidence="1" id="KW-0808">Transferase</keyword>
<dbReference type="PANTHER" id="PTHR11042">
    <property type="entry name" value="EUKARYOTIC TRANSLATION INITIATION FACTOR 2-ALPHA KINASE EIF2-ALPHA KINASE -RELATED"/>
    <property type="match status" value="1"/>
</dbReference>
<evidence type="ECO:0000259" key="6">
    <source>
        <dbReference type="PROSITE" id="PS50011"/>
    </source>
</evidence>
<feature type="domain" description="Protein kinase" evidence="6">
    <location>
        <begin position="33"/>
        <end position="288"/>
    </location>
</feature>
<dbReference type="Gene3D" id="1.10.510.10">
    <property type="entry name" value="Transferase(Phosphotransferase) domain 1"/>
    <property type="match status" value="1"/>
</dbReference>
<dbReference type="EMBL" id="OZ037948">
    <property type="protein sequence ID" value="CAL1710228.1"/>
    <property type="molecule type" value="Genomic_DNA"/>
</dbReference>